<keyword evidence="1" id="KW-1133">Transmembrane helix</keyword>
<evidence type="ECO:0000313" key="2">
    <source>
        <dbReference type="EMBL" id="AOH85994.1"/>
    </source>
</evidence>
<dbReference type="AlphaFoldDB" id="A0A1B3ZEY4"/>
<organism evidence="2 3">
    <name type="scientific">Sphingomonas panacis</name>
    <dbReference type="NCBI Taxonomy" id="1560345"/>
    <lineage>
        <taxon>Bacteria</taxon>
        <taxon>Pseudomonadati</taxon>
        <taxon>Pseudomonadota</taxon>
        <taxon>Alphaproteobacteria</taxon>
        <taxon>Sphingomonadales</taxon>
        <taxon>Sphingomonadaceae</taxon>
        <taxon>Sphingomonas</taxon>
    </lineage>
</organism>
<dbReference type="Proteomes" id="UP000094256">
    <property type="component" value="Chromosome"/>
</dbReference>
<keyword evidence="3" id="KW-1185">Reference proteome</keyword>
<dbReference type="PANTHER" id="PTHR34219:SF3">
    <property type="entry name" value="BLL7967 PROTEIN"/>
    <property type="match status" value="1"/>
</dbReference>
<dbReference type="STRING" id="1560345.AWL63_20580"/>
<evidence type="ECO:0000313" key="3">
    <source>
        <dbReference type="Proteomes" id="UP000094256"/>
    </source>
</evidence>
<evidence type="ECO:0008006" key="4">
    <source>
        <dbReference type="Google" id="ProtNLM"/>
    </source>
</evidence>
<keyword evidence="1" id="KW-0472">Membrane</keyword>
<feature type="transmembrane region" description="Helical" evidence="1">
    <location>
        <begin position="267"/>
        <end position="289"/>
    </location>
</feature>
<proteinExistence type="predicted"/>
<dbReference type="PANTHER" id="PTHR34219">
    <property type="entry name" value="IRON-REGULATED INNER MEMBRANE PROTEIN-RELATED"/>
    <property type="match status" value="1"/>
</dbReference>
<reference evidence="2 3" key="1">
    <citation type="submission" date="2016-01" db="EMBL/GenBank/DDBJ databases">
        <title>Complete genome and mega plasmid sequence of Sphingomonas panacis DCY99 elicits systemic resistance in rice to Xanthomonas oryzae.</title>
        <authorList>
            <person name="Kim Y.J."/>
            <person name="Yang D.C."/>
            <person name="Sing P."/>
        </authorList>
    </citation>
    <scope>NUCLEOTIDE SEQUENCE [LARGE SCALE GENOMIC DNA]</scope>
    <source>
        <strain evidence="2 3">DCY99</strain>
    </source>
</reference>
<feature type="transmembrane region" description="Helical" evidence="1">
    <location>
        <begin position="78"/>
        <end position="103"/>
    </location>
</feature>
<accession>A0A1B3ZEY4</accession>
<name>A0A1B3ZEY4_9SPHN</name>
<gene>
    <name evidence="2" type="ORF">AWL63_20580</name>
</gene>
<evidence type="ECO:0000256" key="1">
    <source>
        <dbReference type="SAM" id="Phobius"/>
    </source>
</evidence>
<sequence>MTASLDQIVVQHGTDPSFVRVASDEGRVYLGERRGGRPLLFDGRTGEPTNAGAAKPPGVVDILLALHGELLAGLLGRLFIAIVGLTALISIISGVVVYAPFASDRPFGDIRKSRGRPLAWLDRHNVAGIAIAAWLTVVAVTGFMNAIEKPLFTLWRAQIGGFLPKIAAGGKAIGPDQALSSARAAAPDMLFETVIFPGPAPGIAGYYLVWGEGTRPLTSRLTAPVAVNAANGAAVGNGALPMPWYLRALDVSRPLHFGDYGGLPLKMIWALLDLVAILVLGSGLYLWAARRRRRRSPDRVGLSDQTHMSEAAE</sequence>
<feature type="transmembrane region" description="Helical" evidence="1">
    <location>
        <begin position="124"/>
        <end position="147"/>
    </location>
</feature>
<dbReference type="InterPro" id="IPR005625">
    <property type="entry name" value="PepSY-ass_TM"/>
</dbReference>
<dbReference type="KEGG" id="span:AWL63_20580"/>
<dbReference type="EMBL" id="CP014168">
    <property type="protein sequence ID" value="AOH85994.1"/>
    <property type="molecule type" value="Genomic_DNA"/>
</dbReference>
<dbReference type="Pfam" id="PF03929">
    <property type="entry name" value="PepSY_TM"/>
    <property type="match status" value="1"/>
</dbReference>
<keyword evidence="1" id="KW-0812">Transmembrane</keyword>
<protein>
    <recommendedName>
        <fullName evidence="4">Peptidase</fullName>
    </recommendedName>
</protein>